<reference evidence="1 2" key="1">
    <citation type="journal article" date="2013" name="Genome Biol.">
        <title>Comparative genomics of the core and accessory genomes of 48 Sinorhizobium strains comprising five genospecies.</title>
        <authorList>
            <person name="Sugawara M."/>
            <person name="Epstein B."/>
            <person name="Badgley B.D."/>
            <person name="Unno T."/>
            <person name="Xu L."/>
            <person name="Reese J."/>
            <person name="Gyaneshwar P."/>
            <person name="Denny R."/>
            <person name="Mudge J."/>
            <person name="Bharti A.K."/>
            <person name="Farmer A.D."/>
            <person name="May G.D."/>
            <person name="Woodward J.E."/>
            <person name="Medigue C."/>
            <person name="Vallenet D."/>
            <person name="Lajus A."/>
            <person name="Rouy Z."/>
            <person name="Martinez-Vaz B."/>
            <person name="Tiffin P."/>
            <person name="Young N.D."/>
            <person name="Sadowsky M.J."/>
        </authorList>
    </citation>
    <scope>NUCLEOTIDE SEQUENCE [LARGE SCALE GENOMIC DNA]</scope>
    <source>
        <strain evidence="1 2">N6B1</strain>
    </source>
</reference>
<protein>
    <submittedName>
        <fullName evidence="1">Uncharacterized protein</fullName>
    </submittedName>
</protein>
<evidence type="ECO:0000313" key="1">
    <source>
        <dbReference type="EMBL" id="MQW36027.1"/>
    </source>
</evidence>
<evidence type="ECO:0000313" key="2">
    <source>
        <dbReference type="Proteomes" id="UP000429484"/>
    </source>
</evidence>
<dbReference type="AlphaFoldDB" id="A0AAW9TXM2"/>
<dbReference type="Proteomes" id="UP000429484">
    <property type="component" value="Unassembled WGS sequence"/>
</dbReference>
<dbReference type="EMBL" id="WISR01000207">
    <property type="protein sequence ID" value="MQW36027.1"/>
    <property type="molecule type" value="Genomic_DNA"/>
</dbReference>
<organism evidence="1 2">
    <name type="scientific">Rhizobium meliloti</name>
    <name type="common">Ensifer meliloti</name>
    <name type="synonym">Sinorhizobium meliloti</name>
    <dbReference type="NCBI Taxonomy" id="382"/>
    <lineage>
        <taxon>Bacteria</taxon>
        <taxon>Pseudomonadati</taxon>
        <taxon>Pseudomonadota</taxon>
        <taxon>Alphaproteobacteria</taxon>
        <taxon>Hyphomicrobiales</taxon>
        <taxon>Rhizobiaceae</taxon>
        <taxon>Sinorhizobium/Ensifer group</taxon>
        <taxon>Sinorhizobium</taxon>
    </lineage>
</organism>
<gene>
    <name evidence="1" type="ORF">GHK53_25475</name>
</gene>
<dbReference type="KEGG" id="smer:DU99_09015"/>
<accession>A0AAW9TXM2</accession>
<sequence length="63" mass="7392">MRAAPRPWRGEEFFQPNNLGWLDSCDEHRNEEIKQAAAGIPNFNRIRRVLLRQIAITNFINPC</sequence>
<proteinExistence type="predicted"/>
<comment type="caution">
    <text evidence="1">The sequence shown here is derived from an EMBL/GenBank/DDBJ whole genome shotgun (WGS) entry which is preliminary data.</text>
</comment>
<name>A0AAW9TXM2_RHIML</name>